<name>A0A5B9E579_9BACT</name>
<evidence type="ECO:0000256" key="4">
    <source>
        <dbReference type="ARBA" id="ARBA00022827"/>
    </source>
</evidence>
<evidence type="ECO:0000313" key="7">
    <source>
        <dbReference type="EMBL" id="QEE27443.1"/>
    </source>
</evidence>
<feature type="domain" description="FAD-binding PCMH-type" evidence="6">
    <location>
        <begin position="26"/>
        <end position="204"/>
    </location>
</feature>
<dbReference type="KEGG" id="talb:FTW19_05120"/>
<dbReference type="InterPro" id="IPR006094">
    <property type="entry name" value="Oxid_FAD_bind_N"/>
</dbReference>
<dbReference type="SUPFAM" id="SSF56176">
    <property type="entry name" value="FAD-binding/transporter-associated domain-like"/>
    <property type="match status" value="1"/>
</dbReference>
<evidence type="ECO:0000259" key="6">
    <source>
        <dbReference type="PROSITE" id="PS51387"/>
    </source>
</evidence>
<dbReference type="Pfam" id="PF08031">
    <property type="entry name" value="BBE"/>
    <property type="match status" value="1"/>
</dbReference>
<dbReference type="Gene3D" id="3.30.465.10">
    <property type="match status" value="1"/>
</dbReference>
<dbReference type="InterPro" id="IPR016166">
    <property type="entry name" value="FAD-bd_PCMH"/>
</dbReference>
<dbReference type="EMBL" id="CP042806">
    <property type="protein sequence ID" value="QEE27443.1"/>
    <property type="molecule type" value="Genomic_DNA"/>
</dbReference>
<dbReference type="InterPro" id="IPR012951">
    <property type="entry name" value="BBE"/>
</dbReference>
<accession>A0A5B9E579</accession>
<comment type="similarity">
    <text evidence="2">Belongs to the oxygen-dependent FAD-linked oxidoreductase family.</text>
</comment>
<evidence type="ECO:0000256" key="1">
    <source>
        <dbReference type="ARBA" id="ARBA00001974"/>
    </source>
</evidence>
<dbReference type="OrthoDB" id="545125at2"/>
<dbReference type="GO" id="GO:0071949">
    <property type="term" value="F:FAD binding"/>
    <property type="evidence" value="ECO:0007669"/>
    <property type="project" value="InterPro"/>
</dbReference>
<dbReference type="RefSeq" id="WP_147646634.1">
    <property type="nucleotide sequence ID" value="NZ_CP042806.1"/>
</dbReference>
<keyword evidence="8" id="KW-1185">Reference proteome</keyword>
<dbReference type="InterPro" id="IPR016169">
    <property type="entry name" value="FAD-bd_PCMH_sub2"/>
</dbReference>
<dbReference type="Pfam" id="PF01565">
    <property type="entry name" value="FAD_binding_4"/>
    <property type="match status" value="1"/>
</dbReference>
<dbReference type="GO" id="GO:0016491">
    <property type="term" value="F:oxidoreductase activity"/>
    <property type="evidence" value="ECO:0007669"/>
    <property type="project" value="UniProtKB-KW"/>
</dbReference>
<gene>
    <name evidence="7" type="ORF">FTW19_05120</name>
</gene>
<keyword evidence="3" id="KW-0285">Flavoprotein</keyword>
<dbReference type="PANTHER" id="PTHR42973">
    <property type="entry name" value="BINDING OXIDOREDUCTASE, PUTATIVE (AFU_ORTHOLOGUE AFUA_1G17690)-RELATED"/>
    <property type="match status" value="1"/>
</dbReference>
<dbReference type="PROSITE" id="PS51387">
    <property type="entry name" value="FAD_PCMH"/>
    <property type="match status" value="1"/>
</dbReference>
<protein>
    <submittedName>
        <fullName evidence="7">FAD-dependent oxidoreductase</fullName>
    </submittedName>
</protein>
<keyword evidence="5" id="KW-0560">Oxidoreductase</keyword>
<evidence type="ECO:0000256" key="2">
    <source>
        <dbReference type="ARBA" id="ARBA00005466"/>
    </source>
</evidence>
<comment type="cofactor">
    <cofactor evidence="1">
        <name>FAD</name>
        <dbReference type="ChEBI" id="CHEBI:57692"/>
    </cofactor>
</comment>
<dbReference type="InterPro" id="IPR050416">
    <property type="entry name" value="FAD-linked_Oxidoreductase"/>
</dbReference>
<dbReference type="AlphaFoldDB" id="A0A5B9E579"/>
<reference evidence="7 8" key="1">
    <citation type="submission" date="2019-08" db="EMBL/GenBank/DDBJ databases">
        <title>Complete genome sequence of Terriglobus albidus strain ORNL.</title>
        <authorList>
            <person name="Podar M."/>
        </authorList>
    </citation>
    <scope>NUCLEOTIDE SEQUENCE [LARGE SCALE GENOMIC DNA]</scope>
    <source>
        <strain evidence="7 8">ORNL</strain>
    </source>
</reference>
<evidence type="ECO:0000313" key="8">
    <source>
        <dbReference type="Proteomes" id="UP000321820"/>
    </source>
</evidence>
<keyword evidence="4" id="KW-0274">FAD</keyword>
<dbReference type="Proteomes" id="UP000321820">
    <property type="component" value="Chromosome"/>
</dbReference>
<sequence>MASVVDRNDVRFDVCSRGNNARFPASDSQRVAQVEYCTSAEDVVRTLQQAIDRGQRPTVRSSGHCYEDWVVNNPGGVLLDVSMMDRVSAGETQGSYIIQPGAKLGVVYERLYKLGGVVIPGGTCYTVTAGGHVSGGGYGTLARMYGITVDWLTGVEIVIVNQAGKAELIYADAQHHPTLFRALRGGQGSNFGVITAFHFAKLPPMPKQVLTANISWDWKEMTREKFVRIVTTYGDYWAKNDKNPATYPVFTNLVVGNSKSGRVGLGLHYAQTGDDNEGREWVQEYLNLFQTCRPAAEAPPDYLQQQEFSQQQQQRPQVGDTVCYGTHPVRALNWVEATVSGQGGSGLYGSNRRRSKYKSCYMKKGFTVAEANVLYDQMTNDATRGLILAIDSYGGMVNNPARIADTAIPQRSSILKLQYQSYWLNEADDAFRLNGIRQCYKAMYSTPSADPKYPGYPYPNENFEGCYINYADADMLESPEWTTLYYGTGDLYSLLQQVKKEYDPHNLFHHSMSIRPKA</sequence>
<dbReference type="PANTHER" id="PTHR42973:SF39">
    <property type="entry name" value="FAD-BINDING PCMH-TYPE DOMAIN-CONTAINING PROTEIN"/>
    <property type="match status" value="1"/>
</dbReference>
<dbReference type="InterPro" id="IPR036318">
    <property type="entry name" value="FAD-bd_PCMH-like_sf"/>
</dbReference>
<proteinExistence type="inferred from homology"/>
<evidence type="ECO:0000256" key="3">
    <source>
        <dbReference type="ARBA" id="ARBA00022630"/>
    </source>
</evidence>
<organism evidence="7 8">
    <name type="scientific">Terriglobus albidus</name>
    <dbReference type="NCBI Taxonomy" id="1592106"/>
    <lineage>
        <taxon>Bacteria</taxon>
        <taxon>Pseudomonadati</taxon>
        <taxon>Acidobacteriota</taxon>
        <taxon>Terriglobia</taxon>
        <taxon>Terriglobales</taxon>
        <taxon>Acidobacteriaceae</taxon>
        <taxon>Terriglobus</taxon>
    </lineage>
</organism>
<evidence type="ECO:0000256" key="5">
    <source>
        <dbReference type="ARBA" id="ARBA00023002"/>
    </source>
</evidence>
<dbReference type="Gene3D" id="3.40.462.20">
    <property type="match status" value="1"/>
</dbReference>